<evidence type="ECO:0000313" key="2">
    <source>
        <dbReference type="EMBL" id="QTD51997.1"/>
    </source>
</evidence>
<dbReference type="EMBL" id="CP071793">
    <property type="protein sequence ID" value="QTD51997.1"/>
    <property type="molecule type" value="Genomic_DNA"/>
</dbReference>
<accession>A0A8A4TRH5</accession>
<feature type="region of interest" description="Disordered" evidence="1">
    <location>
        <begin position="201"/>
        <end position="223"/>
    </location>
</feature>
<dbReference type="AlphaFoldDB" id="A0A8A4TRH5"/>
<sequence>MFETIRHTMFQNPRYGRLEPAAPMIPSPGMRHPWIRSCAIGLATLALSLLCGCSGLSRVPVEIDDVFRTTDREVYVFEGDLVEVRLEVFPRDARLAWRFENKSRQELRIFHEHLSLNMANDSENYTLWGAPRRPHYRIPPILLERGKFVSLTYPIKYNSPLWPFKPEGQRWTLNFDVFEAIPGEVRPTGLDGAAKPAPIQRIRLGFDPDPDGEVLDKSGRKDE</sequence>
<keyword evidence="3" id="KW-1185">Reference proteome</keyword>
<gene>
    <name evidence="2" type="ORF">J3U87_05945</name>
</gene>
<evidence type="ECO:0000313" key="3">
    <source>
        <dbReference type="Proteomes" id="UP000663929"/>
    </source>
</evidence>
<dbReference type="KEGG" id="scor:J3U87_05945"/>
<evidence type="ECO:0000256" key="1">
    <source>
        <dbReference type="SAM" id="MobiDB-lite"/>
    </source>
</evidence>
<dbReference type="RefSeq" id="WP_237382107.1">
    <property type="nucleotide sequence ID" value="NZ_CP071793.1"/>
</dbReference>
<protein>
    <submittedName>
        <fullName evidence="2">Uncharacterized protein</fullName>
    </submittedName>
</protein>
<dbReference type="Proteomes" id="UP000663929">
    <property type="component" value="Chromosome"/>
</dbReference>
<proteinExistence type="predicted"/>
<feature type="compositionally biased region" description="Basic and acidic residues" evidence="1">
    <location>
        <begin position="214"/>
        <end position="223"/>
    </location>
</feature>
<reference evidence="2" key="1">
    <citation type="submission" date="2021-03" db="EMBL/GenBank/DDBJ databases">
        <title>Acanthopleuribacteraceae sp. M133.</title>
        <authorList>
            <person name="Wang G."/>
        </authorList>
    </citation>
    <scope>NUCLEOTIDE SEQUENCE</scope>
    <source>
        <strain evidence="2">M133</strain>
    </source>
</reference>
<name>A0A8A4TRH5_SULCO</name>
<organism evidence="2 3">
    <name type="scientific">Sulfidibacter corallicola</name>
    <dbReference type="NCBI Taxonomy" id="2818388"/>
    <lineage>
        <taxon>Bacteria</taxon>
        <taxon>Pseudomonadati</taxon>
        <taxon>Acidobacteriota</taxon>
        <taxon>Holophagae</taxon>
        <taxon>Acanthopleuribacterales</taxon>
        <taxon>Acanthopleuribacteraceae</taxon>
        <taxon>Sulfidibacter</taxon>
    </lineage>
</organism>